<protein>
    <recommendedName>
        <fullName evidence="2">LDB19 N-terminal domain-containing protein</fullName>
    </recommendedName>
</protein>
<evidence type="ECO:0000313" key="4">
    <source>
        <dbReference type="Proteomes" id="UP000799437"/>
    </source>
</evidence>
<dbReference type="GeneID" id="54488880"/>
<evidence type="ECO:0000259" key="2">
    <source>
        <dbReference type="Pfam" id="PF13002"/>
    </source>
</evidence>
<name>A0A6A6WKX5_9PEZI</name>
<organism evidence="3 4">
    <name type="scientific">Pseudovirgaria hyperparasitica</name>
    <dbReference type="NCBI Taxonomy" id="470096"/>
    <lineage>
        <taxon>Eukaryota</taxon>
        <taxon>Fungi</taxon>
        <taxon>Dikarya</taxon>
        <taxon>Ascomycota</taxon>
        <taxon>Pezizomycotina</taxon>
        <taxon>Dothideomycetes</taxon>
        <taxon>Dothideomycetes incertae sedis</taxon>
        <taxon>Acrospermales</taxon>
        <taxon>Acrospermaceae</taxon>
        <taxon>Pseudovirgaria</taxon>
    </lineage>
</organism>
<feature type="region of interest" description="Disordered" evidence="1">
    <location>
        <begin position="1"/>
        <end position="53"/>
    </location>
</feature>
<feature type="compositionally biased region" description="Low complexity" evidence="1">
    <location>
        <begin position="11"/>
        <end position="20"/>
    </location>
</feature>
<dbReference type="Proteomes" id="UP000799437">
    <property type="component" value="Unassembled WGS sequence"/>
</dbReference>
<dbReference type="InterPro" id="IPR024391">
    <property type="entry name" value="LDB19_N"/>
</dbReference>
<gene>
    <name evidence="3" type="ORF">EJ05DRAFT_506500</name>
</gene>
<dbReference type="OrthoDB" id="3832628at2759"/>
<dbReference type="Pfam" id="PF13002">
    <property type="entry name" value="LDB19"/>
    <property type="match status" value="1"/>
</dbReference>
<sequence length="466" mass="51435">MPGRLLGFRRASPAPSVDPSAPKRDSFHSQISASGRRRSTSLARKQKSKPNPKVDVLALAFGRRYSQDAKMTNKSPPAVQEPGGPAKLDMLVESPPLVLFNQPQDSTGALFSGLLKIDVRTERVVVESFSARFVQKITTKKPVGERCSQCANHTKDLKTWDFLAEPVHGTSSLTLDRGEHKVPLSYLLDGKLPATTRGIDMVLDYHIIAEAVLNTGDVLSYTRTIDVKRAIIPGIDKHSVRIFPPTNLTCQVTLPPVVYPIGEFKIAMRMAGTTNRKADCILSWRLQRLLWRIEETQKTVSPACQKHQHKLATQEDGTPSDGQPHVHTRDIGDGELKTGWKTCIDDNIEIEIPCHVNSATRPVCNMSGPHGMSVKHQLIVEMVVAEQWSSKKKPQQTTPTGSARILRTQFGLVLTERSGMGIAWDDEAPPVYDDVPASPPTYRVATAEDISDIEATTSFESLRLSE</sequence>
<feature type="compositionally biased region" description="Basic residues" evidence="1">
    <location>
        <begin position="35"/>
        <end position="50"/>
    </location>
</feature>
<proteinExistence type="predicted"/>
<feature type="region of interest" description="Disordered" evidence="1">
    <location>
        <begin position="307"/>
        <end position="333"/>
    </location>
</feature>
<feature type="domain" description="LDB19 N-terminal" evidence="2">
    <location>
        <begin position="133"/>
        <end position="311"/>
    </location>
</feature>
<dbReference type="EMBL" id="ML996565">
    <property type="protein sequence ID" value="KAF2762826.1"/>
    <property type="molecule type" value="Genomic_DNA"/>
</dbReference>
<keyword evidence="4" id="KW-1185">Reference proteome</keyword>
<accession>A0A6A6WKX5</accession>
<dbReference type="AlphaFoldDB" id="A0A6A6WKX5"/>
<evidence type="ECO:0000313" key="3">
    <source>
        <dbReference type="EMBL" id="KAF2762826.1"/>
    </source>
</evidence>
<evidence type="ECO:0000256" key="1">
    <source>
        <dbReference type="SAM" id="MobiDB-lite"/>
    </source>
</evidence>
<dbReference type="RefSeq" id="XP_033605277.1">
    <property type="nucleotide sequence ID" value="XM_033747826.1"/>
</dbReference>
<reference evidence="3" key="1">
    <citation type="journal article" date="2020" name="Stud. Mycol.">
        <title>101 Dothideomycetes genomes: a test case for predicting lifestyles and emergence of pathogens.</title>
        <authorList>
            <person name="Haridas S."/>
            <person name="Albert R."/>
            <person name="Binder M."/>
            <person name="Bloem J."/>
            <person name="Labutti K."/>
            <person name="Salamov A."/>
            <person name="Andreopoulos B."/>
            <person name="Baker S."/>
            <person name="Barry K."/>
            <person name="Bills G."/>
            <person name="Bluhm B."/>
            <person name="Cannon C."/>
            <person name="Castanera R."/>
            <person name="Culley D."/>
            <person name="Daum C."/>
            <person name="Ezra D."/>
            <person name="Gonzalez J."/>
            <person name="Henrissat B."/>
            <person name="Kuo A."/>
            <person name="Liang C."/>
            <person name="Lipzen A."/>
            <person name="Lutzoni F."/>
            <person name="Magnuson J."/>
            <person name="Mondo S."/>
            <person name="Nolan M."/>
            <person name="Ohm R."/>
            <person name="Pangilinan J."/>
            <person name="Park H.-J."/>
            <person name="Ramirez L."/>
            <person name="Alfaro M."/>
            <person name="Sun H."/>
            <person name="Tritt A."/>
            <person name="Yoshinaga Y."/>
            <person name="Zwiers L.-H."/>
            <person name="Turgeon B."/>
            <person name="Goodwin S."/>
            <person name="Spatafora J."/>
            <person name="Crous P."/>
            <person name="Grigoriev I."/>
        </authorList>
    </citation>
    <scope>NUCLEOTIDE SEQUENCE</scope>
    <source>
        <strain evidence="3">CBS 121739</strain>
    </source>
</reference>